<sequence length="224" mass="25085">MPIMRLNHPVKPNVEAKMQPNQNANENTNMEPNEQPNMDPNVQSSVAVNVEDMLKRIVPSCTNVPCFEVGEISKVFNFDITPQTKEQVKTSMPIMRLNHPVKPNVEAKMQPNQNANENTNMEPNEQPNMDPNVQSSVAVNVEDMLKRIVPSCTNVPCFEVGEISKHLEELFKYFHFGLLWMALGVASTIDLGSGSVNGNILSPFRSISKAIEIYQTSFNSSIRI</sequence>
<evidence type="ECO:0000313" key="3">
    <source>
        <dbReference type="Proteomes" id="UP000501690"/>
    </source>
</evidence>
<proteinExistence type="predicted"/>
<reference evidence="2 3" key="1">
    <citation type="submission" date="2019-04" db="EMBL/GenBank/DDBJ databases">
        <title>An improved genome assembly and genetic linkage map for asparagus bean, Vigna unguiculata ssp. sesquipedialis.</title>
        <authorList>
            <person name="Xia Q."/>
            <person name="Zhang R."/>
            <person name="Dong Y."/>
        </authorList>
    </citation>
    <scope>NUCLEOTIDE SEQUENCE [LARGE SCALE GENOMIC DNA]</scope>
    <source>
        <tissue evidence="2">Leaf</tissue>
    </source>
</reference>
<dbReference type="AlphaFoldDB" id="A0A4D6KSH0"/>
<dbReference type="Proteomes" id="UP000501690">
    <property type="component" value="Linkage Group LG1"/>
</dbReference>
<feature type="region of interest" description="Disordered" evidence="1">
    <location>
        <begin position="1"/>
        <end position="36"/>
    </location>
</feature>
<evidence type="ECO:0000256" key="1">
    <source>
        <dbReference type="SAM" id="MobiDB-lite"/>
    </source>
</evidence>
<feature type="compositionally biased region" description="Polar residues" evidence="1">
    <location>
        <begin position="19"/>
        <end position="36"/>
    </location>
</feature>
<organism evidence="2 3">
    <name type="scientific">Vigna unguiculata</name>
    <name type="common">Cowpea</name>
    <dbReference type="NCBI Taxonomy" id="3917"/>
    <lineage>
        <taxon>Eukaryota</taxon>
        <taxon>Viridiplantae</taxon>
        <taxon>Streptophyta</taxon>
        <taxon>Embryophyta</taxon>
        <taxon>Tracheophyta</taxon>
        <taxon>Spermatophyta</taxon>
        <taxon>Magnoliopsida</taxon>
        <taxon>eudicotyledons</taxon>
        <taxon>Gunneridae</taxon>
        <taxon>Pentapetalae</taxon>
        <taxon>rosids</taxon>
        <taxon>fabids</taxon>
        <taxon>Fabales</taxon>
        <taxon>Fabaceae</taxon>
        <taxon>Papilionoideae</taxon>
        <taxon>50 kb inversion clade</taxon>
        <taxon>NPAAA clade</taxon>
        <taxon>indigoferoid/millettioid clade</taxon>
        <taxon>Phaseoleae</taxon>
        <taxon>Vigna</taxon>
    </lineage>
</organism>
<keyword evidence="3" id="KW-1185">Reference proteome</keyword>
<evidence type="ECO:0000313" key="2">
    <source>
        <dbReference type="EMBL" id="QCD79495.1"/>
    </source>
</evidence>
<name>A0A4D6KSH0_VIGUN</name>
<protein>
    <submittedName>
        <fullName evidence="2">Uncharacterized protein</fullName>
    </submittedName>
</protein>
<dbReference type="EMBL" id="CP039345">
    <property type="protein sequence ID" value="QCD79495.1"/>
    <property type="molecule type" value="Genomic_DNA"/>
</dbReference>
<gene>
    <name evidence="2" type="ORF">DEO72_LG1g3137</name>
</gene>
<accession>A0A4D6KSH0</accession>